<dbReference type="EMBL" id="CAADFJ010000029">
    <property type="protein sequence ID" value="VFJ99183.1"/>
    <property type="molecule type" value="Genomic_DNA"/>
</dbReference>
<organism evidence="3">
    <name type="scientific">Candidatus Kentrum eta</name>
    <dbReference type="NCBI Taxonomy" id="2126337"/>
    <lineage>
        <taxon>Bacteria</taxon>
        <taxon>Pseudomonadati</taxon>
        <taxon>Pseudomonadota</taxon>
        <taxon>Gammaproteobacteria</taxon>
        <taxon>Candidatus Kentrum</taxon>
    </lineage>
</organism>
<dbReference type="AlphaFoldDB" id="A0A450V335"/>
<keyword evidence="1" id="KW-0812">Transmembrane</keyword>
<feature type="transmembrane region" description="Helical" evidence="1">
    <location>
        <begin position="234"/>
        <end position="254"/>
    </location>
</feature>
<sequence>MKHEIVLTDTAREHYRGLDARGRSSIKKGLKDHLAFEPTKLSRSRMICLFPAQLRKWNNRYKTLIPFYQRQLMSYRFEARIVGIFLFGIPSAMGVWLRSLGVRVLATLAHPVQGLKALPENWRRILWAMDSRHAPELVPGLAAEDGRFSPSRLVKRIRAVDWPKRLRLSPLILIWFLPGLLYRWSLKSTCWLYLPLLYLGGGLGRSRTPEEEAKEKGLFVTGLYKGRVEGLRRWLALGVLASAIITTALNHPALGAGIRGALDRFPLLLQSFLWGFDRLTEHAANLTYLWAFNLNGWDLAPWQWLNLLGAVLTGALYFYSDRVNRAWTLAKEPNPNAPPEAGHVARLLRLTRARNLCVFFYVPLALGYAVLALGGLGGFGKGDLTGWLGWLGGLYGPYL</sequence>
<feature type="transmembrane region" description="Helical" evidence="1">
    <location>
        <begin position="356"/>
        <end position="379"/>
    </location>
</feature>
<gene>
    <name evidence="2" type="ORF">BECKH772A_GA0070896_100309</name>
    <name evidence="4" type="ORF">BECKH772B_GA0070898_101951</name>
    <name evidence="3" type="ORF">BECKH772C_GA0070978_1002923</name>
</gene>
<proteinExistence type="predicted"/>
<protein>
    <submittedName>
        <fullName evidence="3">Uncharacterized protein</fullName>
    </submittedName>
</protein>
<evidence type="ECO:0000313" key="4">
    <source>
        <dbReference type="EMBL" id="VFK00560.1"/>
    </source>
</evidence>
<feature type="transmembrane region" description="Helical" evidence="1">
    <location>
        <begin position="77"/>
        <end position="97"/>
    </location>
</feature>
<keyword evidence="1" id="KW-0472">Membrane</keyword>
<evidence type="ECO:0000313" key="2">
    <source>
        <dbReference type="EMBL" id="VFJ91297.1"/>
    </source>
</evidence>
<dbReference type="EMBL" id="CAADFG010000030">
    <property type="protein sequence ID" value="VFJ91297.1"/>
    <property type="molecule type" value="Genomic_DNA"/>
</dbReference>
<evidence type="ECO:0000313" key="3">
    <source>
        <dbReference type="EMBL" id="VFJ99183.1"/>
    </source>
</evidence>
<reference evidence="3" key="1">
    <citation type="submission" date="2019-02" db="EMBL/GenBank/DDBJ databases">
        <authorList>
            <person name="Gruber-Vodicka R. H."/>
            <person name="Seah K. B. B."/>
        </authorList>
    </citation>
    <scope>NUCLEOTIDE SEQUENCE</scope>
    <source>
        <strain evidence="3">BECK_SA2B12</strain>
        <strain evidence="2">BECK_SA2B15</strain>
        <strain evidence="4">BECK_SA2B20</strain>
    </source>
</reference>
<dbReference type="EMBL" id="CAADFI010000195">
    <property type="protein sequence ID" value="VFK00560.1"/>
    <property type="molecule type" value="Genomic_DNA"/>
</dbReference>
<name>A0A450V335_9GAMM</name>
<evidence type="ECO:0000256" key="1">
    <source>
        <dbReference type="SAM" id="Phobius"/>
    </source>
</evidence>
<feature type="transmembrane region" description="Helical" evidence="1">
    <location>
        <begin position="302"/>
        <end position="319"/>
    </location>
</feature>
<accession>A0A450V335</accession>
<keyword evidence="1" id="KW-1133">Transmembrane helix</keyword>